<accession>A0A484F792</accession>
<dbReference type="Proteomes" id="UP000014480">
    <property type="component" value="Unassembled WGS sequence"/>
</dbReference>
<dbReference type="AlphaFoldDB" id="A0A484F792"/>
<organism evidence="1 2">
    <name type="scientific">Colletotrichum orbiculare (strain 104-T / ATCC 96160 / CBS 514.97 / LARS 414 / MAFF 240422)</name>
    <name type="common">Cucumber anthracnose fungus</name>
    <name type="synonym">Colletotrichum lagenarium</name>
    <dbReference type="NCBI Taxonomy" id="1213857"/>
    <lineage>
        <taxon>Eukaryota</taxon>
        <taxon>Fungi</taxon>
        <taxon>Dikarya</taxon>
        <taxon>Ascomycota</taxon>
        <taxon>Pezizomycotina</taxon>
        <taxon>Sordariomycetes</taxon>
        <taxon>Hypocreomycetidae</taxon>
        <taxon>Glomerellales</taxon>
        <taxon>Glomerellaceae</taxon>
        <taxon>Colletotrichum</taxon>
        <taxon>Colletotrichum orbiculare species complex</taxon>
    </lineage>
</organism>
<comment type="caution">
    <text evidence="1">The sequence shown here is derived from an EMBL/GenBank/DDBJ whole genome shotgun (WGS) entry which is preliminary data.</text>
</comment>
<evidence type="ECO:0000313" key="1">
    <source>
        <dbReference type="EMBL" id="TDZ14129.1"/>
    </source>
</evidence>
<keyword evidence="2" id="KW-1185">Reference proteome</keyword>
<proteinExistence type="predicted"/>
<name>A0A484F792_COLOR</name>
<gene>
    <name evidence="1" type="ORF">Cob_v012953</name>
</gene>
<evidence type="ECO:0000313" key="2">
    <source>
        <dbReference type="Proteomes" id="UP000014480"/>
    </source>
</evidence>
<sequence length="108" mass="12159">MVGNIYELLYSFKISLPFNKATTIMSSAVIKFDSALFQNTNPDMRSGCTALVRNWINNNAEWHVLSVISGSGIHKSRTDPGAHLTVRFYNDLAATKWVKTVHVPYGRR</sequence>
<reference evidence="2" key="1">
    <citation type="journal article" date="2013" name="New Phytol.">
        <title>Comparative genomic and transcriptomic analyses reveal the hemibiotrophic stage shift of Colletotrichum fungi.</title>
        <authorList>
            <person name="Gan P."/>
            <person name="Ikeda K."/>
            <person name="Irieda H."/>
            <person name="Narusaka M."/>
            <person name="O'Connell R.J."/>
            <person name="Narusaka Y."/>
            <person name="Takano Y."/>
            <person name="Kubo Y."/>
            <person name="Shirasu K."/>
        </authorList>
    </citation>
    <scope>NUCLEOTIDE SEQUENCE [LARGE SCALE GENOMIC DNA]</scope>
    <source>
        <strain evidence="2">104-T / ATCC 96160 / CBS 514.97 / LARS 414 / MAFF 240422</strain>
    </source>
</reference>
<reference evidence="2" key="2">
    <citation type="journal article" date="2019" name="Mol. Plant Microbe Interact.">
        <title>Genome sequence resources for four phytopathogenic fungi from the Colletotrichum orbiculare species complex.</title>
        <authorList>
            <person name="Gan P."/>
            <person name="Tsushima A."/>
            <person name="Narusaka M."/>
            <person name="Narusaka Y."/>
            <person name="Takano Y."/>
            <person name="Kubo Y."/>
            <person name="Shirasu K."/>
        </authorList>
    </citation>
    <scope>GENOME REANNOTATION</scope>
    <source>
        <strain evidence="2">104-T / ATCC 96160 / CBS 514.97 / LARS 414 / MAFF 240422</strain>
    </source>
</reference>
<protein>
    <submittedName>
        <fullName evidence="1">Uncharacterized protein</fullName>
    </submittedName>
</protein>
<dbReference type="EMBL" id="AMCV02000058">
    <property type="protein sequence ID" value="TDZ14129.1"/>
    <property type="molecule type" value="Genomic_DNA"/>
</dbReference>